<dbReference type="AlphaFoldDB" id="A0A0F4LGJ5"/>
<accession>A0A0F4LGJ5</accession>
<evidence type="ECO:0000256" key="2">
    <source>
        <dbReference type="ARBA" id="ARBA00023125"/>
    </source>
</evidence>
<dbReference type="InterPro" id="IPR047057">
    <property type="entry name" value="MerR_fam"/>
</dbReference>
<sequence length="254" mass="29806">MSYSINELAKLAGISSRTLRYYDKQGLLKARRNPENNYRYYEESEVDQLQKILFLKLFDLPLEQIKQVMQTSPETQYQVLRSQRSKLVAREQYLDDLIRNLDKTLATMKGEAQMTDTEKFATLKKEMISKNEKQYGREIREKYGDDHIDLSNQKFSSLSEKELAHFKKLSAEILTELKNFNKTADIKQAAAKHLFDLHKEYLLTIWPKGQYSGEAHKKLAQMYVCDPRFRKYYEEGTGNPDAAKILKAIIDYYA</sequence>
<dbReference type="Gene3D" id="1.10.490.50">
    <property type="entry name" value="Antibiotic binding domain of TipA-like multidrug resistance regulators"/>
    <property type="match status" value="1"/>
</dbReference>
<dbReference type="PATRIC" id="fig|1218507.3.peg.594"/>
<keyword evidence="2" id="KW-0238">DNA-binding</keyword>
<keyword evidence="3" id="KW-0010">Activator</keyword>
<name>A0A0F4LGJ5_9LACO</name>
<protein>
    <submittedName>
        <fullName evidence="6">MerR family transcriptional regulator</fullName>
    </submittedName>
</protein>
<dbReference type="SUPFAM" id="SSF89082">
    <property type="entry name" value="Antibiotic binding domain of TipA-like multidrug resistance regulators"/>
    <property type="match status" value="1"/>
</dbReference>
<dbReference type="RefSeq" id="WP_046324391.1">
    <property type="nucleotide sequence ID" value="NZ_JBHTMT010000008.1"/>
</dbReference>
<evidence type="ECO:0000313" key="6">
    <source>
        <dbReference type="EMBL" id="KJY57399.1"/>
    </source>
</evidence>
<organism evidence="6 7">
    <name type="scientific">Lactobacillus melliventris</name>
    <dbReference type="NCBI Taxonomy" id="1218507"/>
    <lineage>
        <taxon>Bacteria</taxon>
        <taxon>Bacillati</taxon>
        <taxon>Bacillota</taxon>
        <taxon>Bacilli</taxon>
        <taxon>Lactobacillales</taxon>
        <taxon>Lactobacillaceae</taxon>
        <taxon>Lactobacillus</taxon>
    </lineage>
</organism>
<keyword evidence="1" id="KW-0805">Transcription regulation</keyword>
<feature type="domain" description="HTH merR-type" evidence="5">
    <location>
        <begin position="1"/>
        <end position="71"/>
    </location>
</feature>
<dbReference type="EMBL" id="JXLI01000008">
    <property type="protein sequence ID" value="KJY57399.1"/>
    <property type="molecule type" value="Genomic_DNA"/>
</dbReference>
<reference evidence="6 7" key="1">
    <citation type="submission" date="2015-01" db="EMBL/GenBank/DDBJ databases">
        <title>Comparative genomics of the lactic acid bacteria isolated from the honey bee gut.</title>
        <authorList>
            <person name="Ellegaard K.M."/>
            <person name="Tamarit D."/>
            <person name="Javelind E."/>
            <person name="Olofsson T."/>
            <person name="Andersson S.G."/>
            <person name="Vasquez A."/>
        </authorList>
    </citation>
    <scope>NUCLEOTIDE SEQUENCE [LARGE SCALE GENOMIC DNA]</scope>
    <source>
        <strain evidence="6 7">Hma8</strain>
    </source>
</reference>
<evidence type="ECO:0000256" key="4">
    <source>
        <dbReference type="ARBA" id="ARBA00023163"/>
    </source>
</evidence>
<dbReference type="OrthoDB" id="9814833at2"/>
<dbReference type="SMART" id="SM00422">
    <property type="entry name" value="HTH_MERR"/>
    <property type="match status" value="1"/>
</dbReference>
<dbReference type="PANTHER" id="PTHR30204">
    <property type="entry name" value="REDOX-CYCLING DRUG-SENSING TRANSCRIPTIONAL ACTIVATOR SOXR"/>
    <property type="match status" value="1"/>
</dbReference>
<dbReference type="Pfam" id="PF07739">
    <property type="entry name" value="TipAS"/>
    <property type="match status" value="1"/>
</dbReference>
<dbReference type="Pfam" id="PF13411">
    <property type="entry name" value="MerR_1"/>
    <property type="match status" value="1"/>
</dbReference>
<evidence type="ECO:0000256" key="3">
    <source>
        <dbReference type="ARBA" id="ARBA00023159"/>
    </source>
</evidence>
<dbReference type="InterPro" id="IPR012925">
    <property type="entry name" value="TipAS_dom"/>
</dbReference>
<proteinExistence type="predicted"/>
<dbReference type="InterPro" id="IPR000551">
    <property type="entry name" value="MerR-type_HTH_dom"/>
</dbReference>
<dbReference type="HOGENOM" id="CLU_060077_0_3_9"/>
<dbReference type="InterPro" id="IPR036244">
    <property type="entry name" value="TipA-like_antibiotic-bd"/>
</dbReference>
<dbReference type="SUPFAM" id="SSF46955">
    <property type="entry name" value="Putative DNA-binding domain"/>
    <property type="match status" value="1"/>
</dbReference>
<comment type="caution">
    <text evidence="6">The sequence shown here is derived from an EMBL/GenBank/DDBJ whole genome shotgun (WGS) entry which is preliminary data.</text>
</comment>
<evidence type="ECO:0000259" key="5">
    <source>
        <dbReference type="PROSITE" id="PS50937"/>
    </source>
</evidence>
<dbReference type="PANTHER" id="PTHR30204:SF90">
    <property type="entry name" value="HTH-TYPE TRANSCRIPTIONAL ACTIVATOR MTA"/>
    <property type="match status" value="1"/>
</dbReference>
<dbReference type="Proteomes" id="UP000033531">
    <property type="component" value="Unassembled WGS sequence"/>
</dbReference>
<dbReference type="CDD" id="cd01106">
    <property type="entry name" value="HTH_TipAL-Mta"/>
    <property type="match status" value="1"/>
</dbReference>
<gene>
    <name evidence="6" type="ORF">JF74_04260</name>
</gene>
<dbReference type="InterPro" id="IPR009061">
    <property type="entry name" value="DNA-bd_dom_put_sf"/>
</dbReference>
<keyword evidence="4" id="KW-0804">Transcription</keyword>
<dbReference type="STRING" id="1218507.JF74_04260"/>
<dbReference type="Gene3D" id="1.10.1660.10">
    <property type="match status" value="1"/>
</dbReference>
<evidence type="ECO:0000256" key="1">
    <source>
        <dbReference type="ARBA" id="ARBA00023015"/>
    </source>
</evidence>
<evidence type="ECO:0000313" key="7">
    <source>
        <dbReference type="Proteomes" id="UP000033531"/>
    </source>
</evidence>
<dbReference type="GO" id="GO:0003677">
    <property type="term" value="F:DNA binding"/>
    <property type="evidence" value="ECO:0007669"/>
    <property type="project" value="UniProtKB-KW"/>
</dbReference>
<dbReference type="GO" id="GO:0003700">
    <property type="term" value="F:DNA-binding transcription factor activity"/>
    <property type="evidence" value="ECO:0007669"/>
    <property type="project" value="InterPro"/>
</dbReference>
<dbReference type="PROSITE" id="PS50937">
    <property type="entry name" value="HTH_MERR_2"/>
    <property type="match status" value="1"/>
</dbReference>